<dbReference type="Proteomes" id="UP000541444">
    <property type="component" value="Unassembled WGS sequence"/>
</dbReference>
<evidence type="ECO:0000259" key="1">
    <source>
        <dbReference type="Pfam" id="PF00462"/>
    </source>
</evidence>
<organism evidence="2 3">
    <name type="scientific">Kingdonia uniflora</name>
    <dbReference type="NCBI Taxonomy" id="39325"/>
    <lineage>
        <taxon>Eukaryota</taxon>
        <taxon>Viridiplantae</taxon>
        <taxon>Streptophyta</taxon>
        <taxon>Embryophyta</taxon>
        <taxon>Tracheophyta</taxon>
        <taxon>Spermatophyta</taxon>
        <taxon>Magnoliopsida</taxon>
        <taxon>Ranunculales</taxon>
        <taxon>Circaeasteraceae</taxon>
        <taxon>Kingdonia</taxon>
    </lineage>
</organism>
<evidence type="ECO:0000313" key="2">
    <source>
        <dbReference type="EMBL" id="KAF6156183.1"/>
    </source>
</evidence>
<gene>
    <name evidence="2" type="ORF">GIB67_008000</name>
</gene>
<proteinExistence type="predicted"/>
<keyword evidence="3" id="KW-1185">Reference proteome</keyword>
<dbReference type="CDD" id="cd03419">
    <property type="entry name" value="GRX_GRXh_1_2_like"/>
    <property type="match status" value="1"/>
</dbReference>
<dbReference type="GO" id="GO:0015038">
    <property type="term" value="F:glutathione disulfide oxidoreductase activity"/>
    <property type="evidence" value="ECO:0007669"/>
    <property type="project" value="TreeGrafter"/>
</dbReference>
<dbReference type="PANTHER" id="PTHR45694">
    <property type="entry name" value="GLUTAREDOXIN 2"/>
    <property type="match status" value="1"/>
</dbReference>
<name>A0A7J7MMS0_9MAGN</name>
<dbReference type="PRINTS" id="PR00160">
    <property type="entry name" value="GLUTAREDOXIN"/>
</dbReference>
<feature type="domain" description="Glutaredoxin" evidence="1">
    <location>
        <begin position="131"/>
        <end position="183"/>
    </location>
</feature>
<dbReference type="SUPFAM" id="SSF52833">
    <property type="entry name" value="Thioredoxin-like"/>
    <property type="match status" value="1"/>
</dbReference>
<comment type="caution">
    <text evidence="2">The sequence shown here is derived from an EMBL/GenBank/DDBJ whole genome shotgun (WGS) entry which is preliminary data.</text>
</comment>
<protein>
    <recommendedName>
        <fullName evidence="1">Glutaredoxin domain-containing protein</fullName>
    </recommendedName>
</protein>
<dbReference type="Gene3D" id="3.40.30.10">
    <property type="entry name" value="Glutaredoxin"/>
    <property type="match status" value="1"/>
</dbReference>
<reference evidence="2 3" key="1">
    <citation type="journal article" date="2020" name="IScience">
        <title>Genome Sequencing of the Endangered Kingdonia uniflora (Circaeasteraceae, Ranunculales) Reveals Potential Mechanisms of Evolutionary Specialization.</title>
        <authorList>
            <person name="Sun Y."/>
            <person name="Deng T."/>
            <person name="Zhang A."/>
            <person name="Moore M.J."/>
            <person name="Landis J.B."/>
            <person name="Lin N."/>
            <person name="Zhang H."/>
            <person name="Zhang X."/>
            <person name="Huang J."/>
            <person name="Zhang X."/>
            <person name="Sun H."/>
            <person name="Wang H."/>
        </authorList>
    </citation>
    <scope>NUCLEOTIDE SEQUENCE [LARGE SCALE GENOMIC DNA]</scope>
    <source>
        <strain evidence="2">TB1705</strain>
        <tissue evidence="2">Leaf</tissue>
    </source>
</reference>
<dbReference type="Pfam" id="PF00462">
    <property type="entry name" value="Glutaredoxin"/>
    <property type="match status" value="1"/>
</dbReference>
<dbReference type="PANTHER" id="PTHR45694:SF4">
    <property type="entry name" value="GLUTAREDOXIN-C3"/>
    <property type="match status" value="1"/>
</dbReference>
<accession>A0A7J7MMS0</accession>
<dbReference type="EMBL" id="JACGCM010001372">
    <property type="protein sequence ID" value="KAF6156183.1"/>
    <property type="molecule type" value="Genomic_DNA"/>
</dbReference>
<evidence type="ECO:0000313" key="3">
    <source>
        <dbReference type="Proteomes" id="UP000541444"/>
    </source>
</evidence>
<dbReference type="OrthoDB" id="418495at2759"/>
<dbReference type="InterPro" id="IPR014025">
    <property type="entry name" value="Glutaredoxin_subgr"/>
</dbReference>
<sequence>MIHILLSNSDADADGDSEVESWSLGLFETQRALWQAWAYGAIDIDQSNQNQKQLSLSLIVFEGGDEDEVFCDSIIIDLFCIKSSSCCCRFEFSFGVRTKRCLLQQDRNLLQILLPEVLGWVFDHNSFCARYSMRAKRIFNELSEEPYVVELDLRDDGSQIQNVLLDLVGQRTVPQVFINGKHIGGSDDTKAALLDGQLQKLLDKSW</sequence>
<dbReference type="GO" id="GO:0034599">
    <property type="term" value="P:cellular response to oxidative stress"/>
    <property type="evidence" value="ECO:0007669"/>
    <property type="project" value="TreeGrafter"/>
</dbReference>
<dbReference type="GO" id="GO:0005737">
    <property type="term" value="C:cytoplasm"/>
    <property type="evidence" value="ECO:0007669"/>
    <property type="project" value="TreeGrafter"/>
</dbReference>
<dbReference type="AlphaFoldDB" id="A0A7J7MMS0"/>
<dbReference type="InterPro" id="IPR002109">
    <property type="entry name" value="Glutaredoxin"/>
</dbReference>
<dbReference type="InterPro" id="IPR036249">
    <property type="entry name" value="Thioredoxin-like_sf"/>
</dbReference>
<dbReference type="PROSITE" id="PS51354">
    <property type="entry name" value="GLUTAREDOXIN_2"/>
    <property type="match status" value="1"/>
</dbReference>